<keyword evidence="8" id="KW-0732">Signal</keyword>
<feature type="compositionally biased region" description="Basic and acidic residues" evidence="6">
    <location>
        <begin position="212"/>
        <end position="257"/>
    </location>
</feature>
<comment type="function">
    <text evidence="5">Probable disulfide isomerase, which participates in the folding of proteins containing disulfide bonds. May act as a dithiol oxidase. Acts as a regulator of endoplasmic reticulum-mitochondria contact sites via its ability to regulate redox signals.</text>
</comment>
<evidence type="ECO:0000256" key="7">
    <source>
        <dbReference type="SAM" id="Phobius"/>
    </source>
</evidence>
<proteinExistence type="predicted"/>
<evidence type="ECO:0000256" key="2">
    <source>
        <dbReference type="ARBA" id="ARBA00022692"/>
    </source>
</evidence>
<keyword evidence="11" id="KW-1185">Reference proteome</keyword>
<dbReference type="PANTHER" id="PTHR46426">
    <property type="entry name" value="PROTEIN DISULFIDE-ISOMERASE TMX3"/>
    <property type="match status" value="1"/>
</dbReference>
<dbReference type="EMBL" id="ONZQ02000003">
    <property type="protein sequence ID" value="SPN99615.1"/>
    <property type="molecule type" value="Genomic_DNA"/>
</dbReference>
<keyword evidence="3 7" id="KW-1133">Transmembrane helix</keyword>
<accession>A0AAE8MTJ5</accession>
<feature type="transmembrane region" description="Helical" evidence="7">
    <location>
        <begin position="702"/>
        <end position="719"/>
    </location>
</feature>
<keyword evidence="2 7" id="KW-0812">Transmembrane</keyword>
<dbReference type="InterPro" id="IPR052250">
    <property type="entry name" value="PDI_TMX3"/>
</dbReference>
<gene>
    <name evidence="10" type="ORF">DNG_02467</name>
</gene>
<comment type="caution">
    <text evidence="10">The sequence shown here is derived from an EMBL/GenBank/DDBJ whole genome shotgun (WGS) entry which is preliminary data.</text>
</comment>
<feature type="region of interest" description="Disordered" evidence="6">
    <location>
        <begin position="182"/>
        <end position="258"/>
    </location>
</feature>
<dbReference type="Pfam" id="PF00085">
    <property type="entry name" value="Thioredoxin"/>
    <property type="match status" value="2"/>
</dbReference>
<dbReference type="InterPro" id="IPR013766">
    <property type="entry name" value="Thioredoxin_domain"/>
</dbReference>
<dbReference type="SUPFAM" id="SSF52833">
    <property type="entry name" value="Thioredoxin-like"/>
    <property type="match status" value="3"/>
</dbReference>
<dbReference type="PANTHER" id="PTHR46426:SF1">
    <property type="entry name" value="PROTEIN DISULFIDE-ISOMERASE TMX3"/>
    <property type="match status" value="1"/>
</dbReference>
<dbReference type="InterPro" id="IPR036249">
    <property type="entry name" value="Thioredoxin-like_sf"/>
</dbReference>
<evidence type="ECO:0000256" key="8">
    <source>
        <dbReference type="SAM" id="SignalP"/>
    </source>
</evidence>
<dbReference type="PROSITE" id="PS00194">
    <property type="entry name" value="THIOREDOXIN_1"/>
    <property type="match status" value="1"/>
</dbReference>
<evidence type="ECO:0000256" key="1">
    <source>
        <dbReference type="ARBA" id="ARBA00004389"/>
    </source>
</evidence>
<evidence type="ECO:0000313" key="11">
    <source>
        <dbReference type="Proteomes" id="UP001187682"/>
    </source>
</evidence>
<keyword evidence="4 7" id="KW-0472">Membrane</keyword>
<evidence type="ECO:0000259" key="9">
    <source>
        <dbReference type="PROSITE" id="PS51352"/>
    </source>
</evidence>
<comment type="subcellular location">
    <subcellularLocation>
        <location evidence="1">Endoplasmic reticulum membrane</location>
        <topology evidence="1">Single-pass membrane protein</topology>
    </subcellularLocation>
</comment>
<protein>
    <submittedName>
        <fullName evidence="10">Related to thioredoxin domain containing protein 5</fullName>
    </submittedName>
</protein>
<dbReference type="Proteomes" id="UP001187682">
    <property type="component" value="Unassembled WGS sequence"/>
</dbReference>
<name>A0AAE8MTJ5_9PEZI</name>
<evidence type="ECO:0000256" key="5">
    <source>
        <dbReference type="ARBA" id="ARBA00045246"/>
    </source>
</evidence>
<organism evidence="10 11">
    <name type="scientific">Cephalotrichum gorgonifer</name>
    <dbReference type="NCBI Taxonomy" id="2041049"/>
    <lineage>
        <taxon>Eukaryota</taxon>
        <taxon>Fungi</taxon>
        <taxon>Dikarya</taxon>
        <taxon>Ascomycota</taxon>
        <taxon>Pezizomycotina</taxon>
        <taxon>Sordariomycetes</taxon>
        <taxon>Hypocreomycetidae</taxon>
        <taxon>Microascales</taxon>
        <taxon>Microascaceae</taxon>
        <taxon>Cephalotrichum</taxon>
    </lineage>
</organism>
<feature type="signal peptide" evidence="8">
    <location>
        <begin position="1"/>
        <end position="18"/>
    </location>
</feature>
<sequence length="755" mass="85588">MRLSSILPLLGAATLARAERSPKEVGPTHFNGVEVPPLLELNAETHDKEANATSLMMIKYYKYACLRSHPPIQLCEDRSVINLFLSSPYCPHCLDFAPTYQTAYEFYYTSHPEGTEQSFSEFYDYKFAMVNCAAYYDLCADKGVKTFPWTTLYKKGKYFDHLRGAKNMTMLSAIIEKGLEDAKPGSRPKNLVLPVPGAEESPSAEGGSVKVKNSEAKPVENVLAREKAAEEEKPKEKAVEEEKPKEKAVEEKPKEEPAAVEAAVESKTVDSVPVFPTPTIVLPVTPKSTATPNPNGESFPFTAESFQNQVTMTQDPWFVKFYAPWCTHCKALGPTWEQLAKDMKGRLNIGEVNCDKESRLCKDVRLSGYPTIILFKGAERVEYDGLRGLGDFLHFAESAVELTSGIPEVNAESFKALEEKEPVIFTYFFDHGAVSEDFMALERIPINLIGRARIVRTQDPELFKRFKISTWPRLMVAREGRPTYYTPLTPNAMRDIPAILSWMKSVWLPIVPELTAANAREIMDGKIVVLGILNREDENAFQSAQREMKSAANEWMDKQIQLFQLERQELRDAKQLRLEEAQDRNDARALRQAKAIRINMDMSDKKQVTFAWVDGVFWQRWIRTTYGIDVKDGDRVMINDEDNRRYWDTTITGNNISPSRTSIMETIGKVTQQPPKIQPKLTISGFEKVFFDFKMTSYEHPWLTLGCFSGIAIAALSWFRGRLRRTRPNFRLEDAVGMKEMREGLLGSGSNGKVD</sequence>
<dbReference type="InterPro" id="IPR017937">
    <property type="entry name" value="Thioredoxin_CS"/>
</dbReference>
<evidence type="ECO:0000256" key="4">
    <source>
        <dbReference type="ARBA" id="ARBA00023136"/>
    </source>
</evidence>
<feature type="chain" id="PRO_5042056866" evidence="8">
    <location>
        <begin position="19"/>
        <end position="755"/>
    </location>
</feature>
<feature type="domain" description="Thioredoxin" evidence="9">
    <location>
        <begin position="279"/>
        <end position="401"/>
    </location>
</feature>
<dbReference type="GO" id="GO:0005789">
    <property type="term" value="C:endoplasmic reticulum membrane"/>
    <property type="evidence" value="ECO:0007669"/>
    <property type="project" value="UniProtKB-SubCell"/>
</dbReference>
<reference evidence="10" key="1">
    <citation type="submission" date="2018-03" db="EMBL/GenBank/DDBJ databases">
        <authorList>
            <person name="Guldener U."/>
        </authorList>
    </citation>
    <scope>NUCLEOTIDE SEQUENCE</scope>
</reference>
<dbReference type="PROSITE" id="PS51352">
    <property type="entry name" value="THIOREDOXIN_2"/>
    <property type="match status" value="1"/>
</dbReference>
<dbReference type="CDD" id="cd02961">
    <property type="entry name" value="PDI_a_family"/>
    <property type="match status" value="2"/>
</dbReference>
<dbReference type="Gene3D" id="3.40.30.10">
    <property type="entry name" value="Glutaredoxin"/>
    <property type="match status" value="2"/>
</dbReference>
<dbReference type="AlphaFoldDB" id="A0AAE8MTJ5"/>
<evidence type="ECO:0000313" key="10">
    <source>
        <dbReference type="EMBL" id="SPN99615.1"/>
    </source>
</evidence>
<evidence type="ECO:0000256" key="3">
    <source>
        <dbReference type="ARBA" id="ARBA00022989"/>
    </source>
</evidence>
<evidence type="ECO:0000256" key="6">
    <source>
        <dbReference type="SAM" id="MobiDB-lite"/>
    </source>
</evidence>